<protein>
    <submittedName>
        <fullName evidence="2">Uncharacterized protein</fullName>
    </submittedName>
</protein>
<evidence type="ECO:0000256" key="1">
    <source>
        <dbReference type="SAM" id="MobiDB-lite"/>
    </source>
</evidence>
<feature type="region of interest" description="Disordered" evidence="1">
    <location>
        <begin position="319"/>
        <end position="421"/>
    </location>
</feature>
<name>A0A0D2J0P2_9EURO</name>
<feature type="compositionally biased region" description="Basic residues" evidence="1">
    <location>
        <begin position="708"/>
        <end position="719"/>
    </location>
</feature>
<accession>A0A0D2J0P2</accession>
<feature type="region of interest" description="Disordered" evidence="1">
    <location>
        <begin position="701"/>
        <end position="724"/>
    </location>
</feature>
<feature type="compositionally biased region" description="Acidic residues" evidence="1">
    <location>
        <begin position="387"/>
        <end position="399"/>
    </location>
</feature>
<dbReference type="GeneID" id="25296462"/>
<proteinExistence type="predicted"/>
<dbReference type="HOGENOM" id="CLU_326809_0_0_1"/>
<evidence type="ECO:0000313" key="3">
    <source>
        <dbReference type="Proteomes" id="UP000053617"/>
    </source>
</evidence>
<feature type="region of interest" description="Disordered" evidence="1">
    <location>
        <begin position="110"/>
        <end position="173"/>
    </location>
</feature>
<organism evidence="2 3">
    <name type="scientific">Rhinocladiella mackenziei CBS 650.93</name>
    <dbReference type="NCBI Taxonomy" id="1442369"/>
    <lineage>
        <taxon>Eukaryota</taxon>
        <taxon>Fungi</taxon>
        <taxon>Dikarya</taxon>
        <taxon>Ascomycota</taxon>
        <taxon>Pezizomycotina</taxon>
        <taxon>Eurotiomycetes</taxon>
        <taxon>Chaetothyriomycetidae</taxon>
        <taxon>Chaetothyriales</taxon>
        <taxon>Herpotrichiellaceae</taxon>
        <taxon>Rhinocladiella</taxon>
    </lineage>
</organism>
<dbReference type="RefSeq" id="XP_013269586.1">
    <property type="nucleotide sequence ID" value="XM_013414132.1"/>
</dbReference>
<dbReference type="EMBL" id="KN847480">
    <property type="protein sequence ID" value="KIX02450.1"/>
    <property type="molecule type" value="Genomic_DNA"/>
</dbReference>
<dbReference type="AlphaFoldDB" id="A0A0D2J0P2"/>
<dbReference type="Proteomes" id="UP000053617">
    <property type="component" value="Unassembled WGS sequence"/>
</dbReference>
<feature type="compositionally biased region" description="Basic residues" evidence="1">
    <location>
        <begin position="408"/>
        <end position="420"/>
    </location>
</feature>
<feature type="region of interest" description="Disordered" evidence="1">
    <location>
        <begin position="205"/>
        <end position="253"/>
    </location>
</feature>
<dbReference type="OrthoDB" id="4149219at2759"/>
<sequence>MDARLTVVHLSTINQPRRFPPAQVQIESKLGGLVLLAIHLLIWFVCLPQKIASVIFGALHLVEQLLHLWAIFCQHILETLSSAFHWQVVAPNKTAQYAWRRAIAEKEQSETLLKQPQFPGKPWPEKSPTVPGLGEPYKASRHPHFARSPSCRIKRRRRDSNATSPTSPADQTDDLGLAWLRNISISPLQQHHGDLNRNKGIIVPHPSRLPRSGLDGSSSAAPLHDNLRLNTPPHAACPSAEPPPPTGLTPEAPRDATLETEAEALMVNLSGQLKNPPGSCFRREPPDIHGKVDTGRLGTSIASQPYHDAARVHAREGRLTLGPRGGAQPLDGPTQKLPIGTEPKGIIQAAGPDCRKRRRSASQTSRLRSTRARTRNNNPENRPSEYGSDDADDEEEEGDPDPHDTKAGRVHNKNQRRQLRCPKYAANPEHCDSKCQKWSSDKIATVTRHAKRDAKDDPEKLQRIEELSHSKLSPEERWQKYYEIFGGSNVGQMGQPFRVLADAEDKLEKVLNMLEDRLSREPSFYGHITRCMRVLKERKKRYETIMRWYKREKAKLQTQVEHKLDELHASYEQDLASLEAQLSGSGPPGTIQHRISGEEITIPEMSYGNQDDLLLYPIGNSSAQNLYGQDDPVATDPNQRTASSIPPVGMSTFNRSDVLNPVQQSGVQSQRLPQIFDTLCTTDKVMDPHTRPAERRQLVQQHLERQRQPHGLHPPHHPAYHADDSGYGSHLETCQCLFDQVLRLSFVALYVRNGLNVGVSCAAAWMIIPLYKVYEHLRVMQDISQQNMEISISGRLFQALCRHFWIYTYSLNDAGPSTNAAHLLIFGGQSFSNLPVDKRSAVAPVGGMEIGVFEDCFLDILANRVRLVLNGSRRPLDALYT</sequence>
<dbReference type="VEuPathDB" id="FungiDB:Z518_08391"/>
<feature type="region of interest" description="Disordered" evidence="1">
    <location>
        <begin position="627"/>
        <end position="655"/>
    </location>
</feature>
<evidence type="ECO:0000313" key="2">
    <source>
        <dbReference type="EMBL" id="KIX02450.1"/>
    </source>
</evidence>
<feature type="compositionally biased region" description="Polar residues" evidence="1">
    <location>
        <begin position="161"/>
        <end position="170"/>
    </location>
</feature>
<gene>
    <name evidence="2" type="ORF">Z518_08391</name>
</gene>
<keyword evidence="3" id="KW-1185">Reference proteome</keyword>
<reference evidence="2 3" key="1">
    <citation type="submission" date="2015-01" db="EMBL/GenBank/DDBJ databases">
        <title>The Genome Sequence of Rhinocladiella mackenzie CBS 650.93.</title>
        <authorList>
            <consortium name="The Broad Institute Genomics Platform"/>
            <person name="Cuomo C."/>
            <person name="de Hoog S."/>
            <person name="Gorbushina A."/>
            <person name="Stielow B."/>
            <person name="Teixiera M."/>
            <person name="Abouelleil A."/>
            <person name="Chapman S.B."/>
            <person name="Priest M."/>
            <person name="Young S.K."/>
            <person name="Wortman J."/>
            <person name="Nusbaum C."/>
            <person name="Birren B."/>
        </authorList>
    </citation>
    <scope>NUCLEOTIDE SEQUENCE [LARGE SCALE GENOMIC DNA]</scope>
    <source>
        <strain evidence="2 3">CBS 650.93</strain>
    </source>
</reference>